<accession>A0A839RXM9</accession>
<dbReference type="Proteomes" id="UP000550714">
    <property type="component" value="Unassembled WGS sequence"/>
</dbReference>
<comment type="caution">
    <text evidence="4">The sequence shown here is derived from an EMBL/GenBank/DDBJ whole genome shotgun (WGS) entry which is preliminary data.</text>
</comment>
<sequence length="232" mass="25179">MTSASADKSGTDVHIPATIPALVIAVPVAVGALLGFAGGPLIRGLTTVLDGTPVGAPGWLHLLGSLSPGWSVAVTTGLGVAVGLVLVLYTYREALSLRVFDDHVESEVEGREGWIERATTTAVFHDRPALVFLRQDAAPVRLPGAQDLRERDLRPAFERHDWPWRDGDPHAGEYERWVDGRPGFTADEHTLLRRRFEAGKDDTARIEADDALFAAGLVARSDKKQLHVRRVS</sequence>
<evidence type="ECO:0000313" key="4">
    <source>
        <dbReference type="EMBL" id="MBB3049297.1"/>
    </source>
</evidence>
<proteinExistence type="predicted"/>
<protein>
    <submittedName>
        <fullName evidence="4">Uncharacterized protein</fullName>
    </submittedName>
</protein>
<evidence type="ECO:0000256" key="1">
    <source>
        <dbReference type="SAM" id="Phobius"/>
    </source>
</evidence>
<keyword evidence="1" id="KW-0812">Transmembrane</keyword>
<dbReference type="Pfam" id="PF23493">
    <property type="entry name" value="CysS_C"/>
    <property type="match status" value="1"/>
</dbReference>
<dbReference type="Pfam" id="PF23494">
    <property type="entry name" value="bPH_10"/>
    <property type="match status" value="1"/>
</dbReference>
<evidence type="ECO:0000313" key="5">
    <source>
        <dbReference type="Proteomes" id="UP000550714"/>
    </source>
</evidence>
<dbReference type="InterPro" id="IPR057798">
    <property type="entry name" value="PH_YqeB"/>
</dbReference>
<keyword evidence="5" id="KW-1185">Reference proteome</keyword>
<organism evidence="4 5">
    <name type="scientific">Prauserella isguenensis</name>
    <dbReference type="NCBI Taxonomy" id="1470180"/>
    <lineage>
        <taxon>Bacteria</taxon>
        <taxon>Bacillati</taxon>
        <taxon>Actinomycetota</taxon>
        <taxon>Actinomycetes</taxon>
        <taxon>Pseudonocardiales</taxon>
        <taxon>Pseudonocardiaceae</taxon>
        <taxon>Prauserella</taxon>
    </lineage>
</organism>
<reference evidence="4 5" key="1">
    <citation type="submission" date="2020-08" db="EMBL/GenBank/DDBJ databases">
        <title>Genomic Encyclopedia of Type Strains, Phase III (KMG-III): the genomes of soil and plant-associated and newly described type strains.</title>
        <authorList>
            <person name="Whitman W."/>
        </authorList>
    </citation>
    <scope>NUCLEOTIDE SEQUENCE [LARGE SCALE GENOMIC DNA]</scope>
    <source>
        <strain evidence="4 5">CECT 8577</strain>
    </source>
</reference>
<evidence type="ECO:0000259" key="2">
    <source>
        <dbReference type="Pfam" id="PF23493"/>
    </source>
</evidence>
<dbReference type="AlphaFoldDB" id="A0A839RXM9"/>
<gene>
    <name evidence="4" type="ORF">FHS23_000292</name>
</gene>
<dbReference type="InterPro" id="IPR056411">
    <property type="entry name" value="CysS_C"/>
</dbReference>
<feature type="domain" description="Cysteinyl-tRNA ligase anticodon binding" evidence="2">
    <location>
        <begin position="181"/>
        <end position="229"/>
    </location>
</feature>
<evidence type="ECO:0000259" key="3">
    <source>
        <dbReference type="Pfam" id="PF23494"/>
    </source>
</evidence>
<keyword evidence="1" id="KW-0472">Membrane</keyword>
<feature type="transmembrane region" description="Helical" evidence="1">
    <location>
        <begin position="69"/>
        <end position="91"/>
    </location>
</feature>
<feature type="domain" description="YqeB PH" evidence="3">
    <location>
        <begin position="11"/>
        <end position="165"/>
    </location>
</feature>
<feature type="transmembrane region" description="Helical" evidence="1">
    <location>
        <begin position="21"/>
        <end position="42"/>
    </location>
</feature>
<name>A0A839RXM9_9PSEU</name>
<keyword evidence="1" id="KW-1133">Transmembrane helix</keyword>
<dbReference type="RefSeq" id="WP_183646503.1">
    <property type="nucleotide sequence ID" value="NZ_JACHWU010000001.1"/>
</dbReference>
<dbReference type="EMBL" id="JACHWU010000001">
    <property type="protein sequence ID" value="MBB3049297.1"/>
    <property type="molecule type" value="Genomic_DNA"/>
</dbReference>